<dbReference type="Proteomes" id="UP000572817">
    <property type="component" value="Unassembled WGS sequence"/>
</dbReference>
<dbReference type="OrthoDB" id="3210850at2759"/>
<feature type="transmembrane region" description="Helical" evidence="2">
    <location>
        <begin position="94"/>
        <end position="119"/>
    </location>
</feature>
<dbReference type="PANTHER" id="PTHR38848">
    <property type="entry name" value="G-PROTEIN COUPLED RECEPTORS FAMILY 3 PROFILE DOMAIN-CONTAINING PROTEIN"/>
    <property type="match status" value="1"/>
</dbReference>
<feature type="transmembrane region" description="Helical" evidence="2">
    <location>
        <begin position="139"/>
        <end position="163"/>
    </location>
</feature>
<gene>
    <name evidence="3" type="ORF">GTA08_BOTSDO02310</name>
</gene>
<accession>A0A8H4N7Z3</accession>
<keyword evidence="2" id="KW-1133">Transmembrane helix</keyword>
<feature type="compositionally biased region" description="Polar residues" evidence="1">
    <location>
        <begin position="353"/>
        <end position="362"/>
    </location>
</feature>
<evidence type="ECO:0000256" key="1">
    <source>
        <dbReference type="SAM" id="MobiDB-lite"/>
    </source>
</evidence>
<sequence length="389" mass="43287">MFGTRARHLRINNLSGMNIVRVIVSLMYLFGMCFIASAAILQSGLGLASYSDCYSAIIICLIFYVGSKVFMYLFLVERAHVIRAPYKRRMSDKVWLICMTVVCLGFGIIAIIAFIWPIAEISKIDGKCRIGLPLKVTAPLLSFDIIVNIGFTGLFICLLWPLLQFHHNRSNAGGSGSWPQWIFQRKRQNDVEMRQHGRPQQSSNNDRLMRVLRKLVIKTVIGGLLIMIPTLANLTVLFFMQGHEQGWLCFTICSLDVTWAVIIIHWLTVDPADLDGSVSSLDGSGSGKVEQHMVADIIAQSRSGNRTQRELGRDSIVSETPGLVNGSGKPLTVVVSHDLCESDSDLPSGGVRKTTSISQTSHQRAELDGASDKWELISPESRKDMMEER</sequence>
<feature type="transmembrane region" description="Helical" evidence="2">
    <location>
        <begin position="245"/>
        <end position="267"/>
    </location>
</feature>
<evidence type="ECO:0000313" key="3">
    <source>
        <dbReference type="EMBL" id="KAF4309221.1"/>
    </source>
</evidence>
<evidence type="ECO:0000256" key="2">
    <source>
        <dbReference type="SAM" id="Phobius"/>
    </source>
</evidence>
<dbReference type="PANTHER" id="PTHR38848:SF3">
    <property type="entry name" value="G-PROTEIN COUPLED RECEPTORS FAMILY 3 PROFILE DOMAIN-CONTAINING PROTEIN"/>
    <property type="match status" value="1"/>
</dbReference>
<organism evidence="3 4">
    <name type="scientific">Botryosphaeria dothidea</name>
    <dbReference type="NCBI Taxonomy" id="55169"/>
    <lineage>
        <taxon>Eukaryota</taxon>
        <taxon>Fungi</taxon>
        <taxon>Dikarya</taxon>
        <taxon>Ascomycota</taxon>
        <taxon>Pezizomycotina</taxon>
        <taxon>Dothideomycetes</taxon>
        <taxon>Dothideomycetes incertae sedis</taxon>
        <taxon>Botryosphaeriales</taxon>
        <taxon>Botryosphaeriaceae</taxon>
        <taxon>Botryosphaeria</taxon>
    </lineage>
</organism>
<dbReference type="EMBL" id="WWBZ02000016">
    <property type="protein sequence ID" value="KAF4309221.1"/>
    <property type="molecule type" value="Genomic_DNA"/>
</dbReference>
<feature type="transmembrane region" description="Helical" evidence="2">
    <location>
        <begin position="215"/>
        <end position="239"/>
    </location>
</feature>
<protein>
    <submittedName>
        <fullName evidence="3">Uncharacterized protein</fullName>
    </submittedName>
</protein>
<proteinExistence type="predicted"/>
<keyword evidence="2" id="KW-0812">Transmembrane</keyword>
<keyword evidence="4" id="KW-1185">Reference proteome</keyword>
<evidence type="ECO:0000313" key="4">
    <source>
        <dbReference type="Proteomes" id="UP000572817"/>
    </source>
</evidence>
<feature type="transmembrane region" description="Helical" evidence="2">
    <location>
        <begin position="54"/>
        <end position="74"/>
    </location>
</feature>
<feature type="compositionally biased region" description="Basic and acidic residues" evidence="1">
    <location>
        <begin position="363"/>
        <end position="389"/>
    </location>
</feature>
<dbReference type="AlphaFoldDB" id="A0A8H4N7Z3"/>
<feature type="region of interest" description="Disordered" evidence="1">
    <location>
        <begin position="345"/>
        <end position="389"/>
    </location>
</feature>
<reference evidence="3" key="1">
    <citation type="submission" date="2020-04" db="EMBL/GenBank/DDBJ databases">
        <title>Genome Assembly and Annotation of Botryosphaeria dothidea sdau 11-99, a Latent Pathogen of Apple Fruit Ring Rot in China.</title>
        <authorList>
            <person name="Yu C."/>
            <person name="Diao Y."/>
            <person name="Lu Q."/>
            <person name="Zhao J."/>
            <person name="Cui S."/>
            <person name="Peng C."/>
            <person name="He B."/>
            <person name="Liu H."/>
        </authorList>
    </citation>
    <scope>NUCLEOTIDE SEQUENCE [LARGE SCALE GENOMIC DNA]</scope>
    <source>
        <strain evidence="3">Sdau11-99</strain>
    </source>
</reference>
<feature type="transmembrane region" description="Helical" evidence="2">
    <location>
        <begin position="20"/>
        <end position="42"/>
    </location>
</feature>
<keyword evidence="2" id="KW-0472">Membrane</keyword>
<name>A0A8H4N7Z3_9PEZI</name>
<comment type="caution">
    <text evidence="3">The sequence shown here is derived from an EMBL/GenBank/DDBJ whole genome shotgun (WGS) entry which is preliminary data.</text>
</comment>